<dbReference type="EMBL" id="BSXT01002503">
    <property type="protein sequence ID" value="GMF49225.1"/>
    <property type="molecule type" value="Genomic_DNA"/>
</dbReference>
<evidence type="ECO:0000313" key="1">
    <source>
        <dbReference type="EMBL" id="GMF49225.1"/>
    </source>
</evidence>
<dbReference type="Proteomes" id="UP001165121">
    <property type="component" value="Unassembled WGS sequence"/>
</dbReference>
<proteinExistence type="predicted"/>
<name>A0A9W6XXC7_9STRA</name>
<protein>
    <submittedName>
        <fullName evidence="1">Unnamed protein product</fullName>
    </submittedName>
</protein>
<reference evidence="1" key="1">
    <citation type="submission" date="2023-04" db="EMBL/GenBank/DDBJ databases">
        <title>Phytophthora fragariaefolia NBRC 109709.</title>
        <authorList>
            <person name="Ichikawa N."/>
            <person name="Sato H."/>
            <person name="Tonouchi N."/>
        </authorList>
    </citation>
    <scope>NUCLEOTIDE SEQUENCE</scope>
    <source>
        <strain evidence="1">NBRC 109709</strain>
    </source>
</reference>
<organism evidence="1 2">
    <name type="scientific">Phytophthora fragariaefolia</name>
    <dbReference type="NCBI Taxonomy" id="1490495"/>
    <lineage>
        <taxon>Eukaryota</taxon>
        <taxon>Sar</taxon>
        <taxon>Stramenopiles</taxon>
        <taxon>Oomycota</taxon>
        <taxon>Peronosporomycetes</taxon>
        <taxon>Peronosporales</taxon>
        <taxon>Peronosporaceae</taxon>
        <taxon>Phytophthora</taxon>
    </lineage>
</organism>
<dbReference type="AlphaFoldDB" id="A0A9W6XXC7"/>
<accession>A0A9W6XXC7</accession>
<comment type="caution">
    <text evidence="1">The sequence shown here is derived from an EMBL/GenBank/DDBJ whole genome shotgun (WGS) entry which is preliminary data.</text>
</comment>
<sequence>MARKASEQAAEAPATRSFSLLSVLVALAAVAAAAWTLVDAGGPFRTSCAGAAAGGYKFWGCPPQRDSFVGGGLYPSAAVPDRRVAGQGLPRLVHPEGAGGR</sequence>
<gene>
    <name evidence="1" type="ORF">Pfra01_001936400</name>
</gene>
<evidence type="ECO:0000313" key="2">
    <source>
        <dbReference type="Proteomes" id="UP001165121"/>
    </source>
</evidence>
<keyword evidence="2" id="KW-1185">Reference proteome</keyword>